<feature type="transmembrane region" description="Helical" evidence="20">
    <location>
        <begin position="150"/>
        <end position="178"/>
    </location>
</feature>
<keyword evidence="11 20" id="KW-1133">Transmembrane helix</keyword>
<keyword evidence="16 18" id="KW-1208">Phospholipid metabolism</keyword>
<evidence type="ECO:0000256" key="13">
    <source>
        <dbReference type="ARBA" id="ARBA00023136"/>
    </source>
</evidence>
<evidence type="ECO:0000256" key="17">
    <source>
        <dbReference type="ARBA" id="ARBA00070582"/>
    </source>
</evidence>
<dbReference type="GO" id="GO:0046872">
    <property type="term" value="F:metal ion binding"/>
    <property type="evidence" value="ECO:0007669"/>
    <property type="project" value="UniProtKB-KW"/>
</dbReference>
<evidence type="ECO:0000256" key="6">
    <source>
        <dbReference type="ARBA" id="ARBA00022516"/>
    </source>
</evidence>
<comment type="subcellular location">
    <subcellularLocation>
        <location evidence="3">Membrane</location>
        <topology evidence="3">Multi-pass membrane protein</topology>
    </subcellularLocation>
</comment>
<keyword evidence="15" id="KW-0464">Manganese</keyword>
<dbReference type="OrthoDB" id="10251079at2759"/>
<dbReference type="InterPro" id="IPR000462">
    <property type="entry name" value="CDP-OH_P_trans"/>
</dbReference>
<evidence type="ECO:0000313" key="22">
    <source>
        <dbReference type="EMBL" id="RWS02336.1"/>
    </source>
</evidence>
<evidence type="ECO:0000256" key="16">
    <source>
        <dbReference type="ARBA" id="ARBA00023264"/>
    </source>
</evidence>
<dbReference type="AlphaFoldDB" id="A0A3S3PXL2"/>
<dbReference type="PANTHER" id="PTHR15362:SF4">
    <property type="entry name" value="CDP-DIACYLGLYCEROL--INOSITOL 3-PHOSPHATIDYLTRANSFERASE"/>
    <property type="match status" value="1"/>
</dbReference>
<keyword evidence="13 18" id="KW-0472">Membrane</keyword>
<evidence type="ECO:0000256" key="14">
    <source>
        <dbReference type="ARBA" id="ARBA00023209"/>
    </source>
</evidence>
<dbReference type="Gene3D" id="1.20.120.1760">
    <property type="match status" value="1"/>
</dbReference>
<gene>
    <name evidence="21" type="ORF">B4U79_04579</name>
    <name evidence="22" type="ORF">B4U79_10406</name>
    <name evidence="23" type="ORF">B4U79_11178</name>
</gene>
<dbReference type="GO" id="GO:0016020">
    <property type="term" value="C:membrane"/>
    <property type="evidence" value="ECO:0007669"/>
    <property type="project" value="UniProtKB-SubCell"/>
</dbReference>
<evidence type="ECO:0000256" key="3">
    <source>
        <dbReference type="ARBA" id="ARBA00004141"/>
    </source>
</evidence>
<dbReference type="InterPro" id="IPR014387">
    <property type="entry name" value="CDP_diag_ino_3_P_euk"/>
</dbReference>
<comment type="cofactor">
    <cofactor evidence="1">
        <name>Mn(2+)</name>
        <dbReference type="ChEBI" id="CHEBI:29035"/>
    </cofactor>
</comment>
<evidence type="ECO:0000256" key="2">
    <source>
        <dbReference type="ARBA" id="ARBA00001946"/>
    </source>
</evidence>
<keyword evidence="7 18" id="KW-0808">Transferase</keyword>
<comment type="cofactor">
    <cofactor evidence="2">
        <name>Mg(2+)</name>
        <dbReference type="ChEBI" id="CHEBI:18420"/>
    </cofactor>
</comment>
<feature type="transmembrane region" description="Helical" evidence="20">
    <location>
        <begin position="112"/>
        <end position="130"/>
    </location>
</feature>
<evidence type="ECO:0000256" key="10">
    <source>
        <dbReference type="ARBA" id="ARBA00022842"/>
    </source>
</evidence>
<dbReference type="PROSITE" id="PS00379">
    <property type="entry name" value="CDP_ALCOHOL_P_TRANSF"/>
    <property type="match status" value="1"/>
</dbReference>
<evidence type="ECO:0000256" key="19">
    <source>
        <dbReference type="RuleBase" id="RU003750"/>
    </source>
</evidence>
<protein>
    <recommendedName>
        <fullName evidence="17 18">CDP-diacylglycerol--inositol 3-phosphatidyltransferase</fullName>
        <ecNumber evidence="5 18">2.7.8.11</ecNumber>
    </recommendedName>
</protein>
<proteinExistence type="inferred from homology"/>
<keyword evidence="9" id="KW-0479">Metal-binding</keyword>
<keyword evidence="24" id="KW-1185">Reference proteome</keyword>
<evidence type="ECO:0000313" key="24">
    <source>
        <dbReference type="Proteomes" id="UP000285301"/>
    </source>
</evidence>
<evidence type="ECO:0000256" key="4">
    <source>
        <dbReference type="ARBA" id="ARBA00010441"/>
    </source>
</evidence>
<name>A0A3S3PXL2_9ACAR</name>
<dbReference type="STRING" id="1965070.A0A3S3PXL2"/>
<dbReference type="EMBL" id="NCKU01014064">
    <property type="protein sequence ID" value="RWR99672.1"/>
    <property type="molecule type" value="Genomic_DNA"/>
</dbReference>
<evidence type="ECO:0000256" key="8">
    <source>
        <dbReference type="ARBA" id="ARBA00022692"/>
    </source>
</evidence>
<dbReference type="FunFam" id="1.20.120.1760:FF:000003">
    <property type="entry name" value="CDP-diacylglycerol--inositol 3-phosphatidyltransferase"/>
    <property type="match status" value="1"/>
</dbReference>
<evidence type="ECO:0000256" key="5">
    <source>
        <dbReference type="ARBA" id="ARBA00013212"/>
    </source>
</evidence>
<organism evidence="21 24">
    <name type="scientific">Dinothrombium tinctorium</name>
    <dbReference type="NCBI Taxonomy" id="1965070"/>
    <lineage>
        <taxon>Eukaryota</taxon>
        <taxon>Metazoa</taxon>
        <taxon>Ecdysozoa</taxon>
        <taxon>Arthropoda</taxon>
        <taxon>Chelicerata</taxon>
        <taxon>Arachnida</taxon>
        <taxon>Acari</taxon>
        <taxon>Acariformes</taxon>
        <taxon>Trombidiformes</taxon>
        <taxon>Prostigmata</taxon>
        <taxon>Anystina</taxon>
        <taxon>Parasitengona</taxon>
        <taxon>Trombidioidea</taxon>
        <taxon>Trombidiidae</taxon>
        <taxon>Dinothrombium</taxon>
    </lineage>
</organism>
<sequence length="190" mass="21447">MSSDYMKASVFYVLSAALDAIDGYAARLFNQSTKFGAILDQLTDRCGTMALLMALSLFYPKYLFFFQLANVIDISSHWIHIWSSMMQGKTSHKFIDTSGNPVLRLYYTNRPVLFFMCAGNELFYCALYLLHFTDGPFVPLVNQGLFKMLALISAPIAIVKLIISLIHLIVACINVGIIDVHERAEQRKTN</sequence>
<dbReference type="InterPro" id="IPR043130">
    <property type="entry name" value="CDP-OH_PTrfase_TM_dom"/>
</dbReference>
<evidence type="ECO:0000256" key="1">
    <source>
        <dbReference type="ARBA" id="ARBA00001936"/>
    </source>
</evidence>
<dbReference type="Pfam" id="PF01066">
    <property type="entry name" value="CDP-OH_P_transf"/>
    <property type="match status" value="1"/>
</dbReference>
<evidence type="ECO:0000256" key="18">
    <source>
        <dbReference type="PIRNR" id="PIRNR000848"/>
    </source>
</evidence>
<dbReference type="GO" id="GO:0003881">
    <property type="term" value="F:CDP-diacylglycerol-inositol 3-phosphatidyltransferase activity"/>
    <property type="evidence" value="ECO:0007669"/>
    <property type="project" value="UniProtKB-UniRule"/>
</dbReference>
<evidence type="ECO:0000256" key="11">
    <source>
        <dbReference type="ARBA" id="ARBA00022989"/>
    </source>
</evidence>
<dbReference type="GO" id="GO:0006661">
    <property type="term" value="P:phosphatidylinositol biosynthetic process"/>
    <property type="evidence" value="ECO:0007669"/>
    <property type="project" value="TreeGrafter"/>
</dbReference>
<evidence type="ECO:0000256" key="15">
    <source>
        <dbReference type="ARBA" id="ARBA00023211"/>
    </source>
</evidence>
<keyword evidence="14 18" id="KW-0594">Phospholipid biosynthesis</keyword>
<reference evidence="21 24" key="1">
    <citation type="journal article" date="2018" name="Gigascience">
        <title>Genomes of trombidid mites reveal novel predicted allergens and laterally-transferred genes associated with secondary metabolism.</title>
        <authorList>
            <person name="Dong X."/>
            <person name="Chaisiri K."/>
            <person name="Xia D."/>
            <person name="Armstrong S.D."/>
            <person name="Fang Y."/>
            <person name="Donnelly M.J."/>
            <person name="Kadowaki T."/>
            <person name="McGarry J.W."/>
            <person name="Darby A.C."/>
            <person name="Makepeace B.L."/>
        </authorList>
    </citation>
    <scope>NUCLEOTIDE SEQUENCE [LARGE SCALE GENOMIC DNA]</scope>
    <source>
        <strain evidence="21">UoL-WK</strain>
    </source>
</reference>
<reference evidence="21" key="2">
    <citation type="submission" date="2018-11" db="EMBL/GenBank/DDBJ databases">
        <title>Trombidioid mite genomics.</title>
        <authorList>
            <person name="Dong X."/>
        </authorList>
    </citation>
    <scope>NUCLEOTIDE SEQUENCE</scope>
    <source>
        <strain evidence="21">UoL-WK</strain>
    </source>
</reference>
<keyword evidence="10" id="KW-0460">Magnesium</keyword>
<evidence type="ECO:0000256" key="7">
    <source>
        <dbReference type="ARBA" id="ARBA00022679"/>
    </source>
</evidence>
<dbReference type="InterPro" id="IPR048254">
    <property type="entry name" value="CDP_ALCOHOL_P_TRANSF_CS"/>
</dbReference>
<comment type="similarity">
    <text evidence="4 18 19">Belongs to the CDP-alcohol phosphatidyltransferase class-I family.</text>
</comment>
<dbReference type="EMBL" id="NCKU01007766">
    <property type="protein sequence ID" value="RWS02403.1"/>
    <property type="molecule type" value="Genomic_DNA"/>
</dbReference>
<keyword evidence="8 20" id="KW-0812">Transmembrane</keyword>
<evidence type="ECO:0000313" key="23">
    <source>
        <dbReference type="EMBL" id="RWS02403.1"/>
    </source>
</evidence>
<dbReference type="EC" id="2.7.8.11" evidence="5 18"/>
<dbReference type="GO" id="GO:0005794">
    <property type="term" value="C:Golgi apparatus"/>
    <property type="evidence" value="ECO:0007669"/>
    <property type="project" value="TreeGrafter"/>
</dbReference>
<evidence type="ECO:0000256" key="9">
    <source>
        <dbReference type="ARBA" id="ARBA00022723"/>
    </source>
</evidence>
<comment type="catalytic activity">
    <reaction evidence="18">
        <text>a CDP-1,2-diacyl-sn-glycerol + myo-inositol = a 1,2-diacyl-sn-glycero-3-phospho-(1D-myo-inositol) + CMP + H(+)</text>
        <dbReference type="Rhea" id="RHEA:11580"/>
        <dbReference type="ChEBI" id="CHEBI:15378"/>
        <dbReference type="ChEBI" id="CHEBI:17268"/>
        <dbReference type="ChEBI" id="CHEBI:57880"/>
        <dbReference type="ChEBI" id="CHEBI:58332"/>
        <dbReference type="ChEBI" id="CHEBI:60377"/>
        <dbReference type="EC" id="2.7.8.11"/>
    </reaction>
</comment>
<evidence type="ECO:0000256" key="12">
    <source>
        <dbReference type="ARBA" id="ARBA00023098"/>
    </source>
</evidence>
<dbReference type="PANTHER" id="PTHR15362">
    <property type="entry name" value="PHOSPHATIDYLINOSITOL SYNTHASE"/>
    <property type="match status" value="1"/>
</dbReference>
<dbReference type="PIRSF" id="PIRSF000848">
    <property type="entry name" value="CDP_diag_ino_3_P"/>
    <property type="match status" value="1"/>
</dbReference>
<evidence type="ECO:0000313" key="21">
    <source>
        <dbReference type="EMBL" id="RWR99672.1"/>
    </source>
</evidence>
<dbReference type="EMBL" id="NCKU01007848">
    <property type="protein sequence ID" value="RWS02336.1"/>
    <property type="molecule type" value="Genomic_DNA"/>
</dbReference>
<accession>A0A3S3PXL2</accession>
<comment type="caution">
    <text evidence="21">The sequence shown here is derived from an EMBL/GenBank/DDBJ whole genome shotgun (WGS) entry which is preliminary data.</text>
</comment>
<evidence type="ECO:0000256" key="20">
    <source>
        <dbReference type="SAM" id="Phobius"/>
    </source>
</evidence>
<keyword evidence="12 18" id="KW-0443">Lipid metabolism</keyword>
<dbReference type="Proteomes" id="UP000285301">
    <property type="component" value="Unassembled WGS sequence"/>
</dbReference>
<keyword evidence="6 18" id="KW-0444">Lipid biosynthesis</keyword>